<keyword evidence="1" id="KW-1133">Transmembrane helix</keyword>
<keyword evidence="1" id="KW-0472">Membrane</keyword>
<gene>
    <name evidence="2" type="ORF">MST27_04770</name>
</gene>
<evidence type="ECO:0000256" key="1">
    <source>
        <dbReference type="SAM" id="Phobius"/>
    </source>
</evidence>
<accession>A0A9X2AQT7</accession>
<feature type="transmembrane region" description="Helical" evidence="1">
    <location>
        <begin position="49"/>
        <end position="82"/>
    </location>
</feature>
<keyword evidence="1" id="KW-0812">Transmembrane</keyword>
<keyword evidence="3" id="KW-1185">Reference proteome</keyword>
<organism evidence="2 3">
    <name type="scientific">Stutzerimonas marianensis</name>
    <dbReference type="NCBI Taxonomy" id="2929513"/>
    <lineage>
        <taxon>Bacteria</taxon>
        <taxon>Pseudomonadati</taxon>
        <taxon>Pseudomonadota</taxon>
        <taxon>Gammaproteobacteria</taxon>
        <taxon>Pseudomonadales</taxon>
        <taxon>Pseudomonadaceae</taxon>
        <taxon>Stutzerimonas</taxon>
    </lineage>
</organism>
<dbReference type="AlphaFoldDB" id="A0A9X2AQT7"/>
<comment type="caution">
    <text evidence="2">The sequence shown here is derived from an EMBL/GenBank/DDBJ whole genome shotgun (WGS) entry which is preliminary data.</text>
</comment>
<dbReference type="RefSeq" id="WP_243604861.1">
    <property type="nucleotide sequence ID" value="NZ_JALGRD010000002.1"/>
</dbReference>
<proteinExistence type="predicted"/>
<name>A0A9X2AQT7_9GAMM</name>
<evidence type="ECO:0000313" key="3">
    <source>
        <dbReference type="Proteomes" id="UP001139682"/>
    </source>
</evidence>
<dbReference type="EMBL" id="JALGRD010000002">
    <property type="protein sequence ID" value="MCJ0972678.1"/>
    <property type="molecule type" value="Genomic_DNA"/>
</dbReference>
<protein>
    <submittedName>
        <fullName evidence="2">Uncharacterized protein</fullName>
    </submittedName>
</protein>
<dbReference type="Proteomes" id="UP001139682">
    <property type="component" value="Unassembled WGS sequence"/>
</dbReference>
<sequence>MKIVGGSFGLKGSAFFSRDKLCIEGSRKAEYGPEGVRAVAARSETEKKFGLIGCAVGALLLGGLGLFFLGLFGAILGIVFAVAGSFYSTKKNVADLTFEDGSTLTLECTGRAMDKLVRFTSK</sequence>
<reference evidence="2" key="1">
    <citation type="submission" date="2022-03" db="EMBL/GenBank/DDBJ databases">
        <title>Pseudomonas marianensis sp. nov., a marine bacterium isolated from deep-sea sediments of the Mariana Trench.</title>
        <authorList>
            <person name="Wei Y."/>
        </authorList>
    </citation>
    <scope>NUCLEOTIDE SEQUENCE</scope>
    <source>
        <strain evidence="2">PS1</strain>
    </source>
</reference>
<evidence type="ECO:0000313" key="2">
    <source>
        <dbReference type="EMBL" id="MCJ0972678.1"/>
    </source>
</evidence>